<dbReference type="GO" id="GO:0008483">
    <property type="term" value="F:transaminase activity"/>
    <property type="evidence" value="ECO:0007669"/>
    <property type="project" value="UniProtKB-KW"/>
</dbReference>
<dbReference type="EMBL" id="NMVO01000002">
    <property type="protein sequence ID" value="OYO16792.1"/>
    <property type="molecule type" value="Genomic_DNA"/>
</dbReference>
<keyword evidence="4" id="KW-0032">Aminotransferase</keyword>
<comment type="caution">
    <text evidence="4">The sequence shown here is derived from an EMBL/GenBank/DDBJ whole genome shotgun (WGS) entry which is preliminary data.</text>
</comment>
<evidence type="ECO:0000313" key="4">
    <source>
        <dbReference type="EMBL" id="OYO16792.1"/>
    </source>
</evidence>
<dbReference type="CDD" id="cd00610">
    <property type="entry name" value="OAT_like"/>
    <property type="match status" value="1"/>
</dbReference>
<dbReference type="Gene3D" id="3.90.1150.10">
    <property type="entry name" value="Aspartate Aminotransferase, domain 1"/>
    <property type="match status" value="1"/>
</dbReference>
<dbReference type="InterPro" id="IPR015421">
    <property type="entry name" value="PyrdxlP-dep_Trfase_major"/>
</dbReference>
<dbReference type="Pfam" id="PF00202">
    <property type="entry name" value="Aminotran_3"/>
    <property type="match status" value="1"/>
</dbReference>
<keyword evidence="5" id="KW-1185">Reference proteome</keyword>
<dbReference type="InterPro" id="IPR015424">
    <property type="entry name" value="PyrdxlP-dep_Trfase"/>
</dbReference>
<dbReference type="PANTHER" id="PTHR43713:SF3">
    <property type="entry name" value="GLUTAMATE-1-SEMIALDEHYDE 2,1-AMINOMUTASE 1, CHLOROPLASTIC-RELATED"/>
    <property type="match status" value="1"/>
</dbReference>
<sequence length="452" mass="47874">MSGTSESPRSQGIWDRARAVIPGGVNSGTRANGAPLSLADAEGAYVIDADGRRYLDFHAAFGAILLGHRHPIVDDAVAASRDGVDLVGYGVTETEVQLAELLARTIPSIEQTLLVNTGSEAVAYALRIARAHTDRRLIIKVQGGFHGWSDAVARNVISAPGREYGDDPISAGILPEVLAATLIAEWNDLDSIRRLFDEHPDQIAAVIVEPIPHNVGALLPTDGFLAGLRELTSDRGTLLIFDEVITGFRHALGGYQSIAGITPDLTTFGKAMGNGYATAGVGGPERVMRQADPAKGGDVSVMGTFNGNPVSCAASLATIGYLQEHPDFYDRTYAFGERMRSGLRQIFAETEVRATVAGHGGTFTIYFGIDQALGYRDLMALDRAASHAYLRGMIDRGHLLLPMAMKRNHVSGAFTEADIEGALAAARDTAETLAAAGELPRAESLAPTGQTA</sequence>
<dbReference type="SUPFAM" id="SSF53383">
    <property type="entry name" value="PLP-dependent transferases"/>
    <property type="match status" value="1"/>
</dbReference>
<evidence type="ECO:0000313" key="5">
    <source>
        <dbReference type="Proteomes" id="UP000215896"/>
    </source>
</evidence>
<comment type="cofactor">
    <cofactor evidence="1">
        <name>pyridoxal 5'-phosphate</name>
        <dbReference type="ChEBI" id="CHEBI:597326"/>
    </cofactor>
</comment>
<name>A0A255GN06_9ACTN</name>
<accession>A0A255GN06</accession>
<comment type="similarity">
    <text evidence="3">Belongs to the class-III pyridoxal-phosphate-dependent aminotransferase family.</text>
</comment>
<evidence type="ECO:0000256" key="1">
    <source>
        <dbReference type="ARBA" id="ARBA00001933"/>
    </source>
</evidence>
<dbReference type="OrthoDB" id="4510254at2"/>
<organism evidence="4 5">
    <name type="scientific">Enemella evansiae</name>
    <dbReference type="NCBI Taxonomy" id="2016499"/>
    <lineage>
        <taxon>Bacteria</taxon>
        <taxon>Bacillati</taxon>
        <taxon>Actinomycetota</taxon>
        <taxon>Actinomycetes</taxon>
        <taxon>Propionibacteriales</taxon>
        <taxon>Propionibacteriaceae</taxon>
        <taxon>Enemella</taxon>
    </lineage>
</organism>
<gene>
    <name evidence="4" type="ORF">CGZ94_03960</name>
</gene>
<dbReference type="Proteomes" id="UP000215896">
    <property type="component" value="Unassembled WGS sequence"/>
</dbReference>
<dbReference type="InterPro" id="IPR005814">
    <property type="entry name" value="Aminotrans_3"/>
</dbReference>
<dbReference type="AlphaFoldDB" id="A0A255GN06"/>
<dbReference type="GO" id="GO:0030170">
    <property type="term" value="F:pyridoxal phosphate binding"/>
    <property type="evidence" value="ECO:0007669"/>
    <property type="project" value="InterPro"/>
</dbReference>
<dbReference type="PANTHER" id="PTHR43713">
    <property type="entry name" value="GLUTAMATE-1-SEMIALDEHYDE 2,1-AMINOMUTASE"/>
    <property type="match status" value="1"/>
</dbReference>
<keyword evidence="2 3" id="KW-0663">Pyridoxal phosphate</keyword>
<evidence type="ECO:0000256" key="2">
    <source>
        <dbReference type="ARBA" id="ARBA00022898"/>
    </source>
</evidence>
<dbReference type="Gene3D" id="3.40.640.10">
    <property type="entry name" value="Type I PLP-dependent aspartate aminotransferase-like (Major domain)"/>
    <property type="match status" value="1"/>
</dbReference>
<keyword evidence="4" id="KW-0808">Transferase</keyword>
<evidence type="ECO:0000256" key="3">
    <source>
        <dbReference type="RuleBase" id="RU003560"/>
    </source>
</evidence>
<dbReference type="InterPro" id="IPR015422">
    <property type="entry name" value="PyrdxlP-dep_Trfase_small"/>
</dbReference>
<dbReference type="InterPro" id="IPR049704">
    <property type="entry name" value="Aminotrans_3_PPA_site"/>
</dbReference>
<proteinExistence type="inferred from homology"/>
<dbReference type="RefSeq" id="WP_094404809.1">
    <property type="nucleotide sequence ID" value="NZ_NMVO01000002.1"/>
</dbReference>
<dbReference type="PROSITE" id="PS00600">
    <property type="entry name" value="AA_TRANSFER_CLASS_3"/>
    <property type="match status" value="1"/>
</dbReference>
<protein>
    <submittedName>
        <fullName evidence="4">Aspartate aminotransferase family protein</fullName>
    </submittedName>
</protein>
<reference evidence="4 5" key="1">
    <citation type="submission" date="2017-07" db="EMBL/GenBank/DDBJ databases">
        <title>Draft whole genome sequences of clinical Proprionibacteriaceae strains.</title>
        <authorList>
            <person name="Bernier A.-M."/>
            <person name="Bernard K."/>
            <person name="Domingo M.-C."/>
        </authorList>
    </citation>
    <scope>NUCLEOTIDE SEQUENCE [LARGE SCALE GENOMIC DNA]</scope>
    <source>
        <strain evidence="4 5">NML 030167</strain>
    </source>
</reference>